<name>A0ABT8GJM5_9MICO</name>
<accession>A0ABT8GJM5</accession>
<keyword evidence="2" id="KW-1185">Reference proteome</keyword>
<comment type="caution">
    <text evidence="1">The sequence shown here is derived from an EMBL/GenBank/DDBJ whole genome shotgun (WGS) entry which is preliminary data.</text>
</comment>
<reference evidence="1" key="1">
    <citation type="submission" date="2023-06" db="EMBL/GenBank/DDBJ databases">
        <title>Egi l300058.</title>
        <authorList>
            <person name="Gao L."/>
            <person name="Fang B.-Z."/>
            <person name="Li W.-J."/>
        </authorList>
    </citation>
    <scope>NUCLEOTIDE SEQUENCE</scope>
    <source>
        <strain evidence="1">EGI L300058</strain>
    </source>
</reference>
<protein>
    <submittedName>
        <fullName evidence="1">Uncharacterized protein</fullName>
    </submittedName>
</protein>
<organism evidence="1 2">
    <name type="scientific">Demequina muriae</name>
    <dbReference type="NCBI Taxonomy" id="3051664"/>
    <lineage>
        <taxon>Bacteria</taxon>
        <taxon>Bacillati</taxon>
        <taxon>Actinomycetota</taxon>
        <taxon>Actinomycetes</taxon>
        <taxon>Micrococcales</taxon>
        <taxon>Demequinaceae</taxon>
        <taxon>Demequina</taxon>
    </lineage>
</organism>
<proteinExistence type="predicted"/>
<sequence length="43" mass="4813">MHSETFSGVFVPVMKGVAKDSESGFQAFKEAVKRRAESPLDRR</sequence>
<dbReference type="Proteomes" id="UP001172708">
    <property type="component" value="Unassembled WGS sequence"/>
</dbReference>
<dbReference type="EMBL" id="JAUHQA010000001">
    <property type="protein sequence ID" value="MDN4481637.1"/>
    <property type="molecule type" value="Genomic_DNA"/>
</dbReference>
<dbReference type="RefSeq" id="WP_301143352.1">
    <property type="nucleotide sequence ID" value="NZ_JAUHQA010000001.1"/>
</dbReference>
<gene>
    <name evidence="1" type="ORF">QQX02_11970</name>
</gene>
<evidence type="ECO:0000313" key="2">
    <source>
        <dbReference type="Proteomes" id="UP001172708"/>
    </source>
</evidence>
<evidence type="ECO:0000313" key="1">
    <source>
        <dbReference type="EMBL" id="MDN4481637.1"/>
    </source>
</evidence>